<dbReference type="EMBL" id="CADEAL010003960">
    <property type="protein sequence ID" value="CAB1447954.1"/>
    <property type="molecule type" value="Genomic_DNA"/>
</dbReference>
<comment type="caution">
    <text evidence="2">The sequence shown here is derived from an EMBL/GenBank/DDBJ whole genome shotgun (WGS) entry which is preliminary data.</text>
</comment>
<dbReference type="AlphaFoldDB" id="A0A9N7Z3W7"/>
<sequence>MRMIGLPQARPCTQRAGIPSTVLPHQPDLSAVPFASSERLWMLLLEPNTPSSITSTDMLHTPTAAMDASSSIRGMRLPSPYIQEEQPGPQSGSVELRYEPMHGLLCRNVKIQAKRLFVVFSIF</sequence>
<dbReference type="Proteomes" id="UP001153269">
    <property type="component" value="Unassembled WGS sequence"/>
</dbReference>
<evidence type="ECO:0000256" key="1">
    <source>
        <dbReference type="SAM" id="MobiDB-lite"/>
    </source>
</evidence>
<gene>
    <name evidence="2" type="ORF">PLEPLA_LOCUS35619</name>
</gene>
<reference evidence="2" key="1">
    <citation type="submission" date="2020-03" db="EMBL/GenBank/DDBJ databases">
        <authorList>
            <person name="Weist P."/>
        </authorList>
    </citation>
    <scope>NUCLEOTIDE SEQUENCE</scope>
</reference>
<protein>
    <submittedName>
        <fullName evidence="2">Uncharacterized protein</fullName>
    </submittedName>
</protein>
<evidence type="ECO:0000313" key="2">
    <source>
        <dbReference type="EMBL" id="CAB1447954.1"/>
    </source>
</evidence>
<feature type="region of interest" description="Disordered" evidence="1">
    <location>
        <begin position="1"/>
        <end position="20"/>
    </location>
</feature>
<proteinExistence type="predicted"/>
<organism evidence="2 3">
    <name type="scientific">Pleuronectes platessa</name>
    <name type="common">European plaice</name>
    <dbReference type="NCBI Taxonomy" id="8262"/>
    <lineage>
        <taxon>Eukaryota</taxon>
        <taxon>Metazoa</taxon>
        <taxon>Chordata</taxon>
        <taxon>Craniata</taxon>
        <taxon>Vertebrata</taxon>
        <taxon>Euteleostomi</taxon>
        <taxon>Actinopterygii</taxon>
        <taxon>Neopterygii</taxon>
        <taxon>Teleostei</taxon>
        <taxon>Neoteleostei</taxon>
        <taxon>Acanthomorphata</taxon>
        <taxon>Carangaria</taxon>
        <taxon>Pleuronectiformes</taxon>
        <taxon>Pleuronectoidei</taxon>
        <taxon>Pleuronectidae</taxon>
        <taxon>Pleuronectes</taxon>
    </lineage>
</organism>
<name>A0A9N7Z3W7_PLEPL</name>
<keyword evidence="3" id="KW-1185">Reference proteome</keyword>
<evidence type="ECO:0000313" key="3">
    <source>
        <dbReference type="Proteomes" id="UP001153269"/>
    </source>
</evidence>
<accession>A0A9N7Z3W7</accession>